<dbReference type="AlphaFoldDB" id="C7NI61"/>
<dbReference type="Pfam" id="PF01904">
    <property type="entry name" value="DUF72"/>
    <property type="match status" value="1"/>
</dbReference>
<name>C7NI61_KYTSD</name>
<dbReference type="EMBL" id="CP001686">
    <property type="protein sequence ID" value="ACV06568.1"/>
    <property type="molecule type" value="Genomic_DNA"/>
</dbReference>
<dbReference type="SUPFAM" id="SSF117396">
    <property type="entry name" value="TM1631-like"/>
    <property type="match status" value="1"/>
</dbReference>
<evidence type="ECO:0000313" key="1">
    <source>
        <dbReference type="EMBL" id="ACV06568.1"/>
    </source>
</evidence>
<accession>C7NI61</accession>
<reference evidence="1 2" key="1">
    <citation type="journal article" date="2009" name="Stand. Genomic Sci.">
        <title>Complete genome sequence of Kytococcus sedentarius type strain (541).</title>
        <authorList>
            <person name="Sims D."/>
            <person name="Brettin T."/>
            <person name="Detter J.C."/>
            <person name="Han C."/>
            <person name="Lapidus A."/>
            <person name="Copeland A."/>
            <person name="Glavina Del Rio T."/>
            <person name="Nolan M."/>
            <person name="Chen F."/>
            <person name="Lucas S."/>
            <person name="Tice H."/>
            <person name="Cheng J.F."/>
            <person name="Bruce D."/>
            <person name="Goodwin L."/>
            <person name="Pitluck S."/>
            <person name="Ovchinnikova G."/>
            <person name="Pati A."/>
            <person name="Ivanova N."/>
            <person name="Mavrommatis K."/>
            <person name="Chen A."/>
            <person name="Palaniappan K."/>
            <person name="D'haeseleer P."/>
            <person name="Chain P."/>
            <person name="Bristow J."/>
            <person name="Eisen J.A."/>
            <person name="Markowitz V."/>
            <person name="Hugenholtz P."/>
            <person name="Schneider S."/>
            <person name="Goker M."/>
            <person name="Pukall R."/>
            <person name="Kyrpides N.C."/>
            <person name="Klenk H.P."/>
        </authorList>
    </citation>
    <scope>NUCLEOTIDE SEQUENCE [LARGE SCALE GENOMIC DNA]</scope>
    <source>
        <strain evidence="2">ATCC 14392 / DSM 20547 / JCM 11482 / CCUG 33030 / NBRC 15357 / NCTC 11040 / CCM 314 / 541</strain>
    </source>
</reference>
<protein>
    <submittedName>
        <fullName evidence="1">Uncharacterized conserved protein</fullName>
    </submittedName>
</protein>
<dbReference type="PANTHER" id="PTHR30348">
    <property type="entry name" value="UNCHARACTERIZED PROTEIN YECE"/>
    <property type="match status" value="1"/>
</dbReference>
<dbReference type="Gene3D" id="3.20.20.410">
    <property type="entry name" value="Protein of unknown function UPF0759"/>
    <property type="match status" value="1"/>
</dbReference>
<dbReference type="STRING" id="478801.Ksed_15530"/>
<dbReference type="eggNOG" id="COG1801">
    <property type="taxonomic scope" value="Bacteria"/>
</dbReference>
<dbReference type="RefSeq" id="WP_015779513.1">
    <property type="nucleotide sequence ID" value="NC_013169.1"/>
</dbReference>
<dbReference type="Proteomes" id="UP000006666">
    <property type="component" value="Chromosome"/>
</dbReference>
<dbReference type="InterPro" id="IPR036520">
    <property type="entry name" value="UPF0759_sf"/>
</dbReference>
<dbReference type="PANTHER" id="PTHR30348:SF4">
    <property type="entry name" value="DUF72 DOMAIN-CONTAINING PROTEIN"/>
    <property type="match status" value="1"/>
</dbReference>
<dbReference type="HOGENOM" id="CLU_046519_0_1_11"/>
<keyword evidence="2" id="KW-1185">Reference proteome</keyword>
<sequence>MDVRIGTSGWTYKHWRGTFYPDELRVKDQFDYYAEHFDTVELDGSHYRWPSDGTVEGWRDRMPDGFDMAVKASRYLTHFRKLGEPQDWVERITHTMDLLGDHAGPLVMQLPANLARDDDRLGHFLGLLPERVRVAVEFQHESWLEGLDDGVLDLLDHHGAGFVVSVIAEQEPIVRAAGRLAYVRFHNADPNWRYGGSFSDEELAAWVPRLAELTDGGRPAYVYFNNDNHGHAAFNGLTLRRMLDDRRLLDDAGE</sequence>
<evidence type="ECO:0000313" key="2">
    <source>
        <dbReference type="Proteomes" id="UP000006666"/>
    </source>
</evidence>
<organism evidence="1 2">
    <name type="scientific">Kytococcus sedentarius (strain ATCC 14392 / DSM 20547 / JCM 11482 / CCUG 33030 / NBRC 15357 / NCTC 11040 / CCM 314 / 541)</name>
    <name type="common">Micrococcus sedentarius</name>
    <dbReference type="NCBI Taxonomy" id="478801"/>
    <lineage>
        <taxon>Bacteria</taxon>
        <taxon>Bacillati</taxon>
        <taxon>Actinomycetota</taxon>
        <taxon>Actinomycetes</taxon>
        <taxon>Micrococcales</taxon>
        <taxon>Kytococcaceae</taxon>
        <taxon>Kytococcus</taxon>
    </lineage>
</organism>
<dbReference type="InterPro" id="IPR002763">
    <property type="entry name" value="DUF72"/>
</dbReference>
<proteinExistence type="predicted"/>
<dbReference type="KEGG" id="kse:Ksed_15530"/>
<gene>
    <name evidence="1" type="ordered locus">Ksed_15530</name>
</gene>